<keyword evidence="1" id="KW-1133">Transmembrane helix</keyword>
<evidence type="ECO:0000313" key="3">
    <source>
        <dbReference type="Proteomes" id="UP000287224"/>
    </source>
</evidence>
<comment type="caution">
    <text evidence="2">The sequence shown here is derived from an EMBL/GenBank/DDBJ whole genome shotgun (WGS) entry which is preliminary data.</text>
</comment>
<feature type="transmembrane region" description="Helical" evidence="1">
    <location>
        <begin position="20"/>
        <end position="39"/>
    </location>
</feature>
<protein>
    <submittedName>
        <fullName evidence="2">Uncharacterized protein</fullName>
    </submittedName>
</protein>
<dbReference type="Proteomes" id="UP000287224">
    <property type="component" value="Unassembled WGS sequence"/>
</dbReference>
<keyword evidence="1" id="KW-0472">Membrane</keyword>
<organism evidence="2 3">
    <name type="scientific">Dictyobacter aurantiacus</name>
    <dbReference type="NCBI Taxonomy" id="1936993"/>
    <lineage>
        <taxon>Bacteria</taxon>
        <taxon>Bacillati</taxon>
        <taxon>Chloroflexota</taxon>
        <taxon>Ktedonobacteria</taxon>
        <taxon>Ktedonobacterales</taxon>
        <taxon>Dictyobacteraceae</taxon>
        <taxon>Dictyobacter</taxon>
    </lineage>
</organism>
<accession>A0A401Z9B2</accession>
<evidence type="ECO:0000313" key="2">
    <source>
        <dbReference type="EMBL" id="GCE03432.1"/>
    </source>
</evidence>
<dbReference type="RefSeq" id="WP_126594710.1">
    <property type="nucleotide sequence ID" value="NZ_BIFQ01000001.1"/>
</dbReference>
<keyword evidence="3" id="KW-1185">Reference proteome</keyword>
<gene>
    <name evidence="2" type="ORF">KDAU_07610</name>
</gene>
<dbReference type="EMBL" id="BIFQ01000001">
    <property type="protein sequence ID" value="GCE03432.1"/>
    <property type="molecule type" value="Genomic_DNA"/>
</dbReference>
<dbReference type="AlphaFoldDB" id="A0A401Z9B2"/>
<proteinExistence type="predicted"/>
<sequence length="96" mass="10810">MGSTQKNVPHPYAQEQATYIWGLEAIGFFILACGFYLLAKSAIGTNQIMGLSLLLQWCVWASPICGDFSERTEIFREVRIPVEMVLQLAFFVSNMT</sequence>
<reference evidence="3" key="1">
    <citation type="submission" date="2018-12" db="EMBL/GenBank/DDBJ databases">
        <title>Tengunoibacter tsumagoiensis gen. nov., sp. nov., Dictyobacter kobayashii sp. nov., D. alpinus sp. nov., and D. joshuensis sp. nov. and description of Dictyobacteraceae fam. nov. within the order Ktedonobacterales isolated from Tengu-no-mugimeshi.</title>
        <authorList>
            <person name="Wang C.M."/>
            <person name="Zheng Y."/>
            <person name="Sakai Y."/>
            <person name="Toyoda A."/>
            <person name="Minakuchi Y."/>
            <person name="Abe K."/>
            <person name="Yokota A."/>
            <person name="Yabe S."/>
        </authorList>
    </citation>
    <scope>NUCLEOTIDE SEQUENCE [LARGE SCALE GENOMIC DNA]</scope>
    <source>
        <strain evidence="3">S-27</strain>
    </source>
</reference>
<keyword evidence="1" id="KW-0812">Transmembrane</keyword>
<name>A0A401Z9B2_9CHLR</name>
<evidence type="ECO:0000256" key="1">
    <source>
        <dbReference type="SAM" id="Phobius"/>
    </source>
</evidence>